<sequence>MTGAVLVWNMGQWSLRQGGVERPIEVVRGHCLPWLTCLGWRSRAGGSGILLLFGDSASRQELRRLRVRLRLQGGV</sequence>
<dbReference type="AlphaFoldDB" id="A0A3L7DZR8"/>
<protein>
    <submittedName>
        <fullName evidence="1">Uncharacterized protein</fullName>
    </submittedName>
</protein>
<dbReference type="EMBL" id="QRAN01000012">
    <property type="protein sequence ID" value="RLQ21491.1"/>
    <property type="molecule type" value="Genomic_DNA"/>
</dbReference>
<keyword evidence="2" id="KW-1185">Reference proteome</keyword>
<evidence type="ECO:0000313" key="2">
    <source>
        <dbReference type="Proteomes" id="UP000265509"/>
    </source>
</evidence>
<dbReference type="Proteomes" id="UP000265509">
    <property type="component" value="Unassembled WGS sequence"/>
</dbReference>
<name>A0A3L7DZR8_9GAMM</name>
<organism evidence="1 2">
    <name type="scientific">Seongchinamella sediminis</name>
    <dbReference type="NCBI Taxonomy" id="2283635"/>
    <lineage>
        <taxon>Bacteria</taxon>
        <taxon>Pseudomonadati</taxon>
        <taxon>Pseudomonadota</taxon>
        <taxon>Gammaproteobacteria</taxon>
        <taxon>Cellvibrionales</taxon>
        <taxon>Halieaceae</taxon>
        <taxon>Seongchinamella</taxon>
    </lineage>
</organism>
<evidence type="ECO:0000313" key="1">
    <source>
        <dbReference type="EMBL" id="RLQ21491.1"/>
    </source>
</evidence>
<reference evidence="1 2" key="1">
    <citation type="submission" date="2018-07" db="EMBL/GenBank/DDBJ databases">
        <title>Halioglobus sp. genome submission.</title>
        <authorList>
            <person name="Ye M.-Q."/>
            <person name="Du Z.-J."/>
        </authorList>
    </citation>
    <scope>NUCLEOTIDE SEQUENCE [LARGE SCALE GENOMIC DNA]</scope>
    <source>
        <strain evidence="1 2">U0301</strain>
    </source>
</reference>
<comment type="caution">
    <text evidence="1">The sequence shown here is derived from an EMBL/GenBank/DDBJ whole genome shotgun (WGS) entry which is preliminary data.</text>
</comment>
<gene>
    <name evidence="1" type="ORF">DWB85_12075</name>
</gene>
<accession>A0A3L7DZR8</accession>
<proteinExistence type="predicted"/>